<dbReference type="GO" id="GO:0004672">
    <property type="term" value="F:protein kinase activity"/>
    <property type="evidence" value="ECO:0007669"/>
    <property type="project" value="InterPro"/>
</dbReference>
<dbReference type="GO" id="GO:0005524">
    <property type="term" value="F:ATP binding"/>
    <property type="evidence" value="ECO:0007669"/>
    <property type="project" value="InterPro"/>
</dbReference>
<dbReference type="InterPro" id="IPR040976">
    <property type="entry name" value="Pkinase_fungal"/>
</dbReference>
<feature type="non-terminal residue" evidence="3">
    <location>
        <position position="1"/>
    </location>
</feature>
<dbReference type="PROSITE" id="PS50011">
    <property type="entry name" value="PROTEIN_KINASE_DOM"/>
    <property type="match status" value="1"/>
</dbReference>
<feature type="compositionally biased region" description="Acidic residues" evidence="1">
    <location>
        <begin position="537"/>
        <end position="549"/>
    </location>
</feature>
<reference evidence="3" key="1">
    <citation type="submission" date="2023-03" db="EMBL/GenBank/DDBJ databases">
        <title>Massive genome expansion in bonnet fungi (Mycena s.s.) driven by repeated elements and novel gene families across ecological guilds.</title>
        <authorList>
            <consortium name="Lawrence Berkeley National Laboratory"/>
            <person name="Harder C.B."/>
            <person name="Miyauchi S."/>
            <person name="Viragh M."/>
            <person name="Kuo A."/>
            <person name="Thoen E."/>
            <person name="Andreopoulos B."/>
            <person name="Lu D."/>
            <person name="Skrede I."/>
            <person name="Drula E."/>
            <person name="Henrissat B."/>
            <person name="Morin E."/>
            <person name="Kohler A."/>
            <person name="Barry K."/>
            <person name="LaButti K."/>
            <person name="Morin E."/>
            <person name="Salamov A."/>
            <person name="Lipzen A."/>
            <person name="Mereny Z."/>
            <person name="Hegedus B."/>
            <person name="Baldrian P."/>
            <person name="Stursova M."/>
            <person name="Weitz H."/>
            <person name="Taylor A."/>
            <person name="Grigoriev I.V."/>
            <person name="Nagy L.G."/>
            <person name="Martin F."/>
            <person name="Kauserud H."/>
        </authorList>
    </citation>
    <scope>NUCLEOTIDE SEQUENCE</scope>
    <source>
        <strain evidence="3">CBHHK188m</strain>
    </source>
</reference>
<feature type="domain" description="Protein kinase" evidence="2">
    <location>
        <begin position="142"/>
        <end position="582"/>
    </location>
</feature>
<dbReference type="AlphaFoldDB" id="A0AAD7HY51"/>
<organism evidence="3 4">
    <name type="scientific">Mycena maculata</name>
    <dbReference type="NCBI Taxonomy" id="230809"/>
    <lineage>
        <taxon>Eukaryota</taxon>
        <taxon>Fungi</taxon>
        <taxon>Dikarya</taxon>
        <taxon>Basidiomycota</taxon>
        <taxon>Agaricomycotina</taxon>
        <taxon>Agaricomycetes</taxon>
        <taxon>Agaricomycetidae</taxon>
        <taxon>Agaricales</taxon>
        <taxon>Marasmiineae</taxon>
        <taxon>Mycenaceae</taxon>
        <taxon>Mycena</taxon>
    </lineage>
</organism>
<dbReference type="SUPFAM" id="SSF56112">
    <property type="entry name" value="Protein kinase-like (PK-like)"/>
    <property type="match status" value="1"/>
</dbReference>
<comment type="caution">
    <text evidence="3">The sequence shown here is derived from an EMBL/GenBank/DDBJ whole genome shotgun (WGS) entry which is preliminary data.</text>
</comment>
<protein>
    <recommendedName>
        <fullName evidence="2">Protein kinase domain-containing protein</fullName>
    </recommendedName>
</protein>
<feature type="region of interest" description="Disordered" evidence="1">
    <location>
        <begin position="530"/>
        <end position="553"/>
    </location>
</feature>
<name>A0AAD7HY51_9AGAR</name>
<dbReference type="InterPro" id="IPR011009">
    <property type="entry name" value="Kinase-like_dom_sf"/>
</dbReference>
<sequence>LIQDTHKVIFPSLDDESTKQGYTKPDITVTQPGMKKAPAKWQWAYAGTVIELKHNTDVFDDHGKINKSIASIKALVQLAKSARSLLMASGSCHVYVVSVFDKSWARIFRFDHSGFRATAKFNWITAPTIFPTFFYRLYNPPRRKGHMWGADDTVSVPTANDKTRMYKALCKNRFYADLYPALKDATENSLWIKAVRLPVAPDGTRGTPQVVKCFTIGPLLSNADGLFSRATRVFRVLLEEDIDHDTPTVYALKDAWRQECRRPEIDFYDVIAKYCADPDNGVDPVLRAGMAKCHGSVDLSVVNSRLGHDAALHKTRSASGEEEREERAFERCHMRSLLTPVGAPLNGFKSTKSLAHAIQSAIMHHEIAFNAGVIHRDVSEGNVLFEEVVVSGKQPQGFLLDWDYAEFTEAGLKAYQKWFPERAAADRLYTSIDKSLKDMTGTLPFMAIEIIRNTVSHGPHHDLESFYWLLIWMILRHTAHSHPEGSMACSNLFDRSGNVAKLGWIATQTPIGDKSSALFKLVENLRKQVKHQNPDDVPIDSDDSDDSDDEQKAVHLTHERVLDQFAKKMNSDKWRKTDDPALDFVLPKALDQTRAPSLLKNTLQHQARATGSAAKRPREDDSPTIASASSEGTTAAASSGSAPKPKKAKTTAGASGSRRR</sequence>
<dbReference type="PANTHER" id="PTHR38248">
    <property type="entry name" value="FUNK1 6"/>
    <property type="match status" value="1"/>
</dbReference>
<proteinExistence type="predicted"/>
<feature type="region of interest" description="Disordered" evidence="1">
    <location>
        <begin position="596"/>
        <end position="660"/>
    </location>
</feature>
<evidence type="ECO:0000256" key="1">
    <source>
        <dbReference type="SAM" id="MobiDB-lite"/>
    </source>
</evidence>
<evidence type="ECO:0000313" key="4">
    <source>
        <dbReference type="Proteomes" id="UP001215280"/>
    </source>
</evidence>
<dbReference type="InterPro" id="IPR000719">
    <property type="entry name" value="Prot_kinase_dom"/>
</dbReference>
<dbReference type="Proteomes" id="UP001215280">
    <property type="component" value="Unassembled WGS sequence"/>
</dbReference>
<evidence type="ECO:0000259" key="2">
    <source>
        <dbReference type="PROSITE" id="PS50011"/>
    </source>
</evidence>
<dbReference type="InterPro" id="IPR008266">
    <property type="entry name" value="Tyr_kinase_AS"/>
</dbReference>
<dbReference type="PANTHER" id="PTHR38248:SF2">
    <property type="entry name" value="FUNK1 11"/>
    <property type="match status" value="1"/>
</dbReference>
<gene>
    <name evidence="3" type="ORF">DFH07DRAFT_756601</name>
</gene>
<dbReference type="EMBL" id="JARJLG010000196">
    <property type="protein sequence ID" value="KAJ7729702.1"/>
    <property type="molecule type" value="Genomic_DNA"/>
</dbReference>
<feature type="compositionally biased region" description="Low complexity" evidence="1">
    <location>
        <begin position="650"/>
        <end position="660"/>
    </location>
</feature>
<evidence type="ECO:0000313" key="3">
    <source>
        <dbReference type="EMBL" id="KAJ7729702.1"/>
    </source>
</evidence>
<keyword evidence="4" id="KW-1185">Reference proteome</keyword>
<dbReference type="Gene3D" id="1.10.510.10">
    <property type="entry name" value="Transferase(Phosphotransferase) domain 1"/>
    <property type="match status" value="1"/>
</dbReference>
<feature type="compositionally biased region" description="Polar residues" evidence="1">
    <location>
        <begin position="599"/>
        <end position="609"/>
    </location>
</feature>
<feature type="compositionally biased region" description="Low complexity" evidence="1">
    <location>
        <begin position="626"/>
        <end position="643"/>
    </location>
</feature>
<dbReference type="PROSITE" id="PS00109">
    <property type="entry name" value="PROTEIN_KINASE_TYR"/>
    <property type="match status" value="1"/>
</dbReference>
<dbReference type="Pfam" id="PF17667">
    <property type="entry name" value="Pkinase_fungal"/>
    <property type="match status" value="1"/>
</dbReference>
<accession>A0AAD7HY51</accession>